<keyword evidence="1" id="KW-1133">Transmembrane helix</keyword>
<sequence>MYCVAIQNNDLLLVLHNLATFKLFFIDILLNRALLRGQSGRLQPSAIRRMPLVITCKNLFSASQVNFTSKDKNHVLVFCS</sequence>
<proteinExistence type="predicted"/>
<evidence type="ECO:0000256" key="1">
    <source>
        <dbReference type="SAM" id="Phobius"/>
    </source>
</evidence>
<keyword evidence="1" id="KW-0812">Transmembrane</keyword>
<name>A0A645ATT9_9ZZZZ</name>
<organism evidence="2">
    <name type="scientific">bioreactor metagenome</name>
    <dbReference type="NCBI Taxonomy" id="1076179"/>
    <lineage>
        <taxon>unclassified sequences</taxon>
        <taxon>metagenomes</taxon>
        <taxon>ecological metagenomes</taxon>
    </lineage>
</organism>
<evidence type="ECO:0000313" key="2">
    <source>
        <dbReference type="EMBL" id="MPM56665.1"/>
    </source>
</evidence>
<protein>
    <submittedName>
        <fullName evidence="2">Uncharacterized protein</fullName>
    </submittedName>
</protein>
<reference evidence="2" key="1">
    <citation type="submission" date="2019-08" db="EMBL/GenBank/DDBJ databases">
        <authorList>
            <person name="Kucharzyk K."/>
            <person name="Murdoch R.W."/>
            <person name="Higgins S."/>
            <person name="Loffler F."/>
        </authorList>
    </citation>
    <scope>NUCLEOTIDE SEQUENCE</scope>
</reference>
<gene>
    <name evidence="2" type="ORF">SDC9_103474</name>
</gene>
<dbReference type="EMBL" id="VSSQ01015869">
    <property type="protein sequence ID" value="MPM56665.1"/>
    <property type="molecule type" value="Genomic_DNA"/>
</dbReference>
<keyword evidence="1" id="KW-0472">Membrane</keyword>
<accession>A0A645ATT9</accession>
<comment type="caution">
    <text evidence="2">The sequence shown here is derived from an EMBL/GenBank/DDBJ whole genome shotgun (WGS) entry which is preliminary data.</text>
</comment>
<dbReference type="AlphaFoldDB" id="A0A645ATT9"/>
<feature type="transmembrane region" description="Helical" evidence="1">
    <location>
        <begin position="12"/>
        <end position="30"/>
    </location>
</feature>